<protein>
    <recommendedName>
        <fullName evidence="3">DUF1963 domain-containing protein</fullName>
    </recommendedName>
</protein>
<organism evidence="1 2">
    <name type="scientific">Microcoleus asticus IPMA8</name>
    <dbReference type="NCBI Taxonomy" id="2563858"/>
    <lineage>
        <taxon>Bacteria</taxon>
        <taxon>Bacillati</taxon>
        <taxon>Cyanobacteriota</taxon>
        <taxon>Cyanophyceae</taxon>
        <taxon>Oscillatoriophycideae</taxon>
        <taxon>Oscillatoriales</taxon>
        <taxon>Microcoleaceae</taxon>
        <taxon>Microcoleus</taxon>
        <taxon>Microcoleus asticus</taxon>
    </lineage>
</organism>
<evidence type="ECO:0000313" key="1">
    <source>
        <dbReference type="EMBL" id="NQE36069.1"/>
    </source>
</evidence>
<evidence type="ECO:0000313" key="2">
    <source>
        <dbReference type="Proteomes" id="UP000702425"/>
    </source>
</evidence>
<reference evidence="1 2" key="1">
    <citation type="journal article" date="2020" name="Sci. Rep.">
        <title>A novel cyanobacterial geosmin producer, revising GeoA distribution and dispersion patterns in Bacteria.</title>
        <authorList>
            <person name="Churro C."/>
            <person name="Semedo-Aguiar A.P."/>
            <person name="Silva A.D."/>
            <person name="Pereira-Leal J.B."/>
            <person name="Leite R.B."/>
        </authorList>
    </citation>
    <scope>NUCLEOTIDE SEQUENCE [LARGE SCALE GENOMIC DNA]</scope>
    <source>
        <strain evidence="1 2">IPMA8</strain>
    </source>
</reference>
<dbReference type="PANTHER" id="PTHR36436:SF6">
    <property type="entry name" value="SLL5081 PROTEIN"/>
    <property type="match status" value="1"/>
</dbReference>
<name>A0ABX2D084_9CYAN</name>
<proteinExistence type="predicted"/>
<dbReference type="Proteomes" id="UP000702425">
    <property type="component" value="Unassembled WGS sequence"/>
</dbReference>
<evidence type="ECO:0008006" key="3">
    <source>
        <dbReference type="Google" id="ProtNLM"/>
    </source>
</evidence>
<dbReference type="Pfam" id="PF09234">
    <property type="entry name" value="DUF1963"/>
    <property type="match status" value="1"/>
</dbReference>
<dbReference type="EMBL" id="SRRZ01000073">
    <property type="protein sequence ID" value="NQE36069.1"/>
    <property type="molecule type" value="Genomic_DNA"/>
</dbReference>
<accession>A0ABX2D084</accession>
<dbReference type="RefSeq" id="WP_172189932.1">
    <property type="nucleotide sequence ID" value="NZ_CAWPPK010000289.1"/>
</dbReference>
<sequence length="266" mass="30872">MNYKLDVPLSPKLEKYRDRIEATIKPYIEITIENHEPANWWQSKFGGLPYLPKGFEYPKTPDGNWFFLLAQINFSEVPPLEGFPDRGILQFYLPDDKLYLYGLSFDSGEDIFQVLYFPQPDFNMENIITNYNFLPANIECFPIWGCCSLQFTKKYAPISDCDEGLTKILGEDFYQLLREDEEVWDDYMDLCVPGGHKIGGYHDSFQSHDARPHCESDPYILLFQMNSGGNDVIDILWGFGGVGNFFVKESALKKLDFSDVIYEWDC</sequence>
<dbReference type="SUPFAM" id="SSF103032">
    <property type="entry name" value="Hypothetical protein YwqG"/>
    <property type="match status" value="1"/>
</dbReference>
<dbReference type="InterPro" id="IPR015315">
    <property type="entry name" value="DUF1963"/>
</dbReference>
<dbReference type="PANTHER" id="PTHR36436">
    <property type="entry name" value="SLL5081 PROTEIN"/>
    <property type="match status" value="1"/>
</dbReference>
<dbReference type="InterPro" id="IPR035948">
    <property type="entry name" value="YwqG-like_sf"/>
</dbReference>
<keyword evidence="2" id="KW-1185">Reference proteome</keyword>
<dbReference type="Gene3D" id="2.30.320.10">
    <property type="entry name" value="YwqG-like"/>
    <property type="match status" value="1"/>
</dbReference>
<comment type="caution">
    <text evidence="1">The sequence shown here is derived from an EMBL/GenBank/DDBJ whole genome shotgun (WGS) entry which is preliminary data.</text>
</comment>
<gene>
    <name evidence="1" type="ORF">E5S67_03831</name>
</gene>